<evidence type="ECO:0000256" key="1">
    <source>
        <dbReference type="SAM" id="MobiDB-lite"/>
    </source>
</evidence>
<feature type="region of interest" description="Disordered" evidence="1">
    <location>
        <begin position="625"/>
        <end position="705"/>
    </location>
</feature>
<evidence type="ECO:0000313" key="3">
    <source>
        <dbReference type="Proteomes" id="UP000265515"/>
    </source>
</evidence>
<feature type="region of interest" description="Disordered" evidence="1">
    <location>
        <begin position="341"/>
        <end position="404"/>
    </location>
</feature>
<sequence length="718" mass="77221">MILCCTFCNEVFQGTLYKITRHFVQTNYCKDVSDEALYEIARRTEQKFESDQMERVGRYPAERGLDVPQAGGAREGEAEQHSVEGGGGGDGGQGVIDRPFGGGGGDMEEDATHIDHEARCPGEEGFLRHEDMPVFDPAVETHRAELAEELEEVRQPFWVIGATILSNGRKSQDERSIVNFLAAGSRGVIMYMTINREGEPDDVDHVLRRWVTIFHEFRFDGPQCVNAICTDSASADDDSDEERAPKAADYPMLPIPREMDETHDDADDVETRTYTARRMADRAEREMMGGDEDCWGPFGDVASMGDSATAAVETEELASSLPQHGLLQRSAVVRQLRLRSPSPGVLQEEGSHRATPPDRGGPAQAEEEVAAAAAVEGEVAAAAAKEEPSPAEEEKEPSAAAAVEGEVAAAAAAAEEEVAAAAEVPDVAMEHDGVDATEGGEDAKDRLMQEFVTEELDPLVGGFGVARGLGMSPPTGWPDLEMGTHFDFGMLMGGPPSCRGAASTDRAPLRDEVAGEMRTQTPRGRTATQTTAAREVAAAGCEPQQGRGGGVSTSTLDHALRGATRVVHEQTQHKRGVPRPRPVPAEGGVALGESSGAEGLGMPRGSCRQEMVALASTRVVRLRKGGSPVTIEEGDLEMSPAVREEDEEYEGEEESEAEESERGNNDDDPHRRVLRDASLRSRLHPHEGREGRHSTLEGVRGGGAGRIVVDGRQLELDC</sequence>
<dbReference type="Proteomes" id="UP000265515">
    <property type="component" value="Unassembled WGS sequence"/>
</dbReference>
<comment type="caution">
    <text evidence="2">The sequence shown here is derived from an EMBL/GenBank/DDBJ whole genome shotgun (WGS) entry which is preliminary data.</text>
</comment>
<feature type="region of interest" description="Disordered" evidence="1">
    <location>
        <begin position="58"/>
        <end position="110"/>
    </location>
</feature>
<feature type="region of interest" description="Disordered" evidence="1">
    <location>
        <begin position="566"/>
        <end position="604"/>
    </location>
</feature>
<feature type="compositionally biased region" description="Low complexity" evidence="1">
    <location>
        <begin position="370"/>
        <end position="383"/>
    </location>
</feature>
<feature type="compositionally biased region" description="Basic and acidic residues" evidence="1">
    <location>
        <begin position="660"/>
        <end position="695"/>
    </location>
</feature>
<feature type="compositionally biased region" description="Acidic residues" evidence="1">
    <location>
        <begin position="644"/>
        <end position="659"/>
    </location>
</feature>
<dbReference type="Gramene" id="GBG67139">
    <property type="protein sequence ID" value="GBG67139"/>
    <property type="gene ID" value="CBR_g81564"/>
</dbReference>
<protein>
    <submittedName>
        <fullName evidence="2">Uncharacterized protein</fullName>
    </submittedName>
</protein>
<keyword evidence="3" id="KW-1185">Reference proteome</keyword>
<accession>A0A388KAS5</accession>
<gene>
    <name evidence="2" type="ORF">CBR_g81564</name>
</gene>
<organism evidence="2 3">
    <name type="scientific">Chara braunii</name>
    <name type="common">Braun's stonewort</name>
    <dbReference type="NCBI Taxonomy" id="69332"/>
    <lineage>
        <taxon>Eukaryota</taxon>
        <taxon>Viridiplantae</taxon>
        <taxon>Streptophyta</taxon>
        <taxon>Charophyceae</taxon>
        <taxon>Charales</taxon>
        <taxon>Characeae</taxon>
        <taxon>Chara</taxon>
    </lineage>
</organism>
<dbReference type="AlphaFoldDB" id="A0A388KAS5"/>
<proteinExistence type="predicted"/>
<name>A0A388KAS5_CHABU</name>
<dbReference type="EMBL" id="BFEA01000083">
    <property type="protein sequence ID" value="GBG67139.1"/>
    <property type="molecule type" value="Genomic_DNA"/>
</dbReference>
<reference evidence="2 3" key="1">
    <citation type="journal article" date="2018" name="Cell">
        <title>The Chara Genome: Secondary Complexity and Implications for Plant Terrestrialization.</title>
        <authorList>
            <person name="Nishiyama T."/>
            <person name="Sakayama H."/>
            <person name="Vries J.D."/>
            <person name="Buschmann H."/>
            <person name="Saint-Marcoux D."/>
            <person name="Ullrich K.K."/>
            <person name="Haas F.B."/>
            <person name="Vanderstraeten L."/>
            <person name="Becker D."/>
            <person name="Lang D."/>
            <person name="Vosolsobe S."/>
            <person name="Rombauts S."/>
            <person name="Wilhelmsson P.K.I."/>
            <person name="Janitza P."/>
            <person name="Kern R."/>
            <person name="Heyl A."/>
            <person name="Rumpler F."/>
            <person name="Villalobos L.I.A.C."/>
            <person name="Clay J.M."/>
            <person name="Skokan R."/>
            <person name="Toyoda A."/>
            <person name="Suzuki Y."/>
            <person name="Kagoshima H."/>
            <person name="Schijlen E."/>
            <person name="Tajeshwar N."/>
            <person name="Catarino B."/>
            <person name="Hetherington A.J."/>
            <person name="Saltykova A."/>
            <person name="Bonnot C."/>
            <person name="Breuninger H."/>
            <person name="Symeonidi A."/>
            <person name="Radhakrishnan G.V."/>
            <person name="Van Nieuwerburgh F."/>
            <person name="Deforce D."/>
            <person name="Chang C."/>
            <person name="Karol K.G."/>
            <person name="Hedrich R."/>
            <person name="Ulvskov P."/>
            <person name="Glockner G."/>
            <person name="Delwiche C.F."/>
            <person name="Petrasek J."/>
            <person name="Van de Peer Y."/>
            <person name="Friml J."/>
            <person name="Beilby M."/>
            <person name="Dolan L."/>
            <person name="Kohara Y."/>
            <person name="Sugano S."/>
            <person name="Fujiyama A."/>
            <person name="Delaux P.-M."/>
            <person name="Quint M."/>
            <person name="TheiBen G."/>
            <person name="Hagemann M."/>
            <person name="Harholt J."/>
            <person name="Dunand C."/>
            <person name="Zachgo S."/>
            <person name="Langdale J."/>
            <person name="Maumus F."/>
            <person name="Straeten D.V.D."/>
            <person name="Gould S.B."/>
            <person name="Rensing S.A."/>
        </authorList>
    </citation>
    <scope>NUCLEOTIDE SEQUENCE [LARGE SCALE GENOMIC DNA]</scope>
    <source>
        <strain evidence="2 3">S276</strain>
    </source>
</reference>
<feature type="compositionally biased region" description="Gly residues" evidence="1">
    <location>
        <begin position="84"/>
        <end position="105"/>
    </location>
</feature>
<evidence type="ECO:0000313" key="2">
    <source>
        <dbReference type="EMBL" id="GBG67139.1"/>
    </source>
</evidence>